<keyword evidence="3" id="KW-1185">Reference proteome</keyword>
<dbReference type="Proteomes" id="UP000179524">
    <property type="component" value="Unassembled WGS sequence"/>
</dbReference>
<organism evidence="2 3">
    <name type="scientific">Anaerobacillus alkalilacustris</name>
    <dbReference type="NCBI Taxonomy" id="393763"/>
    <lineage>
        <taxon>Bacteria</taxon>
        <taxon>Bacillati</taxon>
        <taxon>Bacillota</taxon>
        <taxon>Bacilli</taxon>
        <taxon>Bacillales</taxon>
        <taxon>Bacillaceae</taxon>
        <taxon>Anaerobacillus</taxon>
    </lineage>
</organism>
<dbReference type="InterPro" id="IPR043519">
    <property type="entry name" value="NT_sf"/>
</dbReference>
<dbReference type="InterPro" id="IPR041633">
    <property type="entry name" value="Polbeta"/>
</dbReference>
<evidence type="ECO:0000313" key="3">
    <source>
        <dbReference type="Proteomes" id="UP000179524"/>
    </source>
</evidence>
<keyword evidence="2" id="KW-0808">Transferase</keyword>
<name>A0A1S2LZ35_9BACI</name>
<dbReference type="GO" id="GO:0016740">
    <property type="term" value="F:transferase activity"/>
    <property type="evidence" value="ECO:0007669"/>
    <property type="project" value="UniProtKB-KW"/>
</dbReference>
<sequence length="98" mass="11422">MIIPKNVNDQIVEISQKSPCIKKVVLFGSRAYGDNKERSDIDLAVFAPEISQREWAKFIELIDESLETLLKIDLVLWETAPEKLKEEIKKCHYVLYEK</sequence>
<gene>
    <name evidence="2" type="ORF">BKP37_03730</name>
</gene>
<reference evidence="2 3" key="1">
    <citation type="submission" date="2016-10" db="EMBL/GenBank/DDBJ databases">
        <title>Draft genome sequences of four alkaliphilic bacteria belonging to the Anaerobacillus genus.</title>
        <authorList>
            <person name="Bassil N.M."/>
            <person name="Lloyd J.R."/>
        </authorList>
    </citation>
    <scope>NUCLEOTIDE SEQUENCE [LARGE SCALE GENOMIC DNA]</scope>
    <source>
        <strain evidence="2 3">DSM 18345</strain>
    </source>
</reference>
<accession>A0A1S2LZ35</accession>
<dbReference type="Pfam" id="PF18765">
    <property type="entry name" value="Polbeta"/>
    <property type="match status" value="1"/>
</dbReference>
<dbReference type="PANTHER" id="PTHR43449">
    <property type="entry name" value="NUCLEOTIDYLTRANSFERASE"/>
    <property type="match status" value="1"/>
</dbReference>
<dbReference type="CDD" id="cd05403">
    <property type="entry name" value="NT_KNTase_like"/>
    <property type="match status" value="1"/>
</dbReference>
<feature type="domain" description="Polymerase beta nucleotidyltransferase" evidence="1">
    <location>
        <begin position="10"/>
        <end position="98"/>
    </location>
</feature>
<dbReference type="EMBL" id="MLQR01000001">
    <property type="protein sequence ID" value="OIJ17606.1"/>
    <property type="molecule type" value="Genomic_DNA"/>
</dbReference>
<comment type="caution">
    <text evidence="2">The sequence shown here is derived from an EMBL/GenBank/DDBJ whole genome shotgun (WGS) entry which is preliminary data.</text>
</comment>
<protein>
    <submittedName>
        <fullName evidence="2">Nucleotidyltransferase</fullName>
    </submittedName>
</protein>
<dbReference type="SUPFAM" id="SSF81301">
    <property type="entry name" value="Nucleotidyltransferase"/>
    <property type="match status" value="1"/>
</dbReference>
<proteinExistence type="predicted"/>
<dbReference type="AlphaFoldDB" id="A0A1S2LZ35"/>
<dbReference type="PANTHER" id="PTHR43449:SF3">
    <property type="entry name" value="POLYMERASE NUCLEOTIDYL TRANSFERASE DOMAIN-CONTAINING PROTEIN"/>
    <property type="match status" value="1"/>
</dbReference>
<evidence type="ECO:0000259" key="1">
    <source>
        <dbReference type="Pfam" id="PF18765"/>
    </source>
</evidence>
<dbReference type="Gene3D" id="3.30.460.10">
    <property type="entry name" value="Beta Polymerase, domain 2"/>
    <property type="match status" value="1"/>
</dbReference>
<evidence type="ECO:0000313" key="2">
    <source>
        <dbReference type="EMBL" id="OIJ17606.1"/>
    </source>
</evidence>
<dbReference type="RefSeq" id="WP_071308331.1">
    <property type="nucleotide sequence ID" value="NZ_MLQR01000001.1"/>
</dbReference>